<reference evidence="9" key="1">
    <citation type="submission" date="2014-04" db="EMBL/GenBank/DDBJ databases">
        <title>Evolutionary Origins and Diversification of the Mycorrhizal Mutualists.</title>
        <authorList>
            <consortium name="DOE Joint Genome Institute"/>
            <consortium name="Mycorrhizal Genomics Consortium"/>
            <person name="Kohler A."/>
            <person name="Kuo A."/>
            <person name="Nagy L.G."/>
            <person name="Floudas D."/>
            <person name="Copeland A."/>
            <person name="Barry K.W."/>
            <person name="Cichocki N."/>
            <person name="Veneault-Fourrey C."/>
            <person name="LaButti K."/>
            <person name="Lindquist E.A."/>
            <person name="Lipzen A."/>
            <person name="Lundell T."/>
            <person name="Morin E."/>
            <person name="Murat C."/>
            <person name="Riley R."/>
            <person name="Ohm R."/>
            <person name="Sun H."/>
            <person name="Tunlid A."/>
            <person name="Henrissat B."/>
            <person name="Grigoriev I.V."/>
            <person name="Hibbett D.S."/>
            <person name="Martin F."/>
        </authorList>
    </citation>
    <scope>NUCLEOTIDE SEQUENCE [LARGE SCALE GENOMIC DNA]</scope>
    <source>
        <strain evidence="9">FD-334 SS-4</strain>
    </source>
</reference>
<feature type="compositionally biased region" description="Low complexity" evidence="6">
    <location>
        <begin position="102"/>
        <end position="115"/>
    </location>
</feature>
<feature type="domain" description="C3H1-type" evidence="7">
    <location>
        <begin position="457"/>
        <end position="485"/>
    </location>
</feature>
<sequence length="739" mass="78175">MPQQIPQQRWRYNASGQFVDMGAEAAASWELADEIGRLKIADVAAPDPDDARRPARTPPKPKLPAADASPLDSASNPSVGSSPHVSDHPAAHSRGSSADTTLSSAPGPGPALLAHPPLKAVPAVEAKERPHSFSGGLSTADLRRLQQAGDSDHDRHQQQQQQQWYRDNAEQLSYPSLSTQVHRPVPQQQPIFSYPATGGAHPPTDRDREDAQLEYAQQRNYGPVVPHLNQAMVMPGAAPQFAQPRPTNAIQSMNYRQQPQRNFAPQAPAPAGLGYSGHTSHLSLGNTQQLYEMMMPPPPDSHHPAVARVQQQHNVFRATHHHSASDPSAALRDASLALLGNGMQGAFGGGMFAPAPLPQGIPPMYAGQYYSAQEIAAQQQVMAARLQAQYTGGYEAGIASPTSSSGQTGPSANNRKLGLYKTELCRSWEEKGTCRYSTKCQFAHGEDELRKVSRHPKYKTEICKTFWVSGSCPYGKRCCFIHTELTPGPGSGGTQENPSPQPQVDGRQRANSDPDTSASVSLLARISQRAAAQQEPSTPVDMIATNGYEFRKPPSGSLRVDTSVTDGPPVKQNKSAYPSFASNGILLPAPDHVAIKSPAPVTAGPDLGRHNNARMEIVGYANNSVSAATGANPRHSFSGTDGELAFSPSPPAGAHAFAAHGDSAPAPGPPPSARANGHVRAGSAGNWGAFARPSSHLAAASAFPHAAASPAGEIMGGGSPWSSSELAVGSSRLHEKAWA</sequence>
<feature type="compositionally biased region" description="Low complexity" evidence="6">
    <location>
        <begin position="652"/>
        <end position="665"/>
    </location>
</feature>
<evidence type="ECO:0000256" key="3">
    <source>
        <dbReference type="ARBA" id="ARBA00022771"/>
    </source>
</evidence>
<dbReference type="OMA" id="PTFAHNG"/>
<evidence type="ECO:0000259" key="7">
    <source>
        <dbReference type="PROSITE" id="PS50103"/>
    </source>
</evidence>
<dbReference type="InterPro" id="IPR036855">
    <property type="entry name" value="Znf_CCCH_sf"/>
</dbReference>
<keyword evidence="9" id="KW-1185">Reference proteome</keyword>
<dbReference type="FunFam" id="4.10.1000.10:FF:000002">
    <property type="entry name" value="Zinc finger protein 36, C3H1 type-like 1"/>
    <property type="match status" value="1"/>
</dbReference>
<keyword evidence="4 5" id="KW-0862">Zinc</keyword>
<dbReference type="Proteomes" id="UP000054270">
    <property type="component" value="Unassembled WGS sequence"/>
</dbReference>
<feature type="domain" description="C3H1-type" evidence="7">
    <location>
        <begin position="419"/>
        <end position="447"/>
    </location>
</feature>
<feature type="region of interest" description="Disordered" evidence="6">
    <location>
        <begin position="42"/>
        <end position="115"/>
    </location>
</feature>
<dbReference type="OrthoDB" id="410307at2759"/>
<dbReference type="Pfam" id="PF00642">
    <property type="entry name" value="zf-CCCH"/>
    <property type="match status" value="2"/>
</dbReference>
<organism evidence="8 9">
    <name type="scientific">Hypholoma sublateritium (strain FD-334 SS-4)</name>
    <dbReference type="NCBI Taxonomy" id="945553"/>
    <lineage>
        <taxon>Eukaryota</taxon>
        <taxon>Fungi</taxon>
        <taxon>Dikarya</taxon>
        <taxon>Basidiomycota</taxon>
        <taxon>Agaricomycotina</taxon>
        <taxon>Agaricomycetes</taxon>
        <taxon>Agaricomycetidae</taxon>
        <taxon>Agaricales</taxon>
        <taxon>Agaricineae</taxon>
        <taxon>Strophariaceae</taxon>
        <taxon>Hypholoma</taxon>
    </lineage>
</organism>
<dbReference type="EMBL" id="KN817529">
    <property type="protein sequence ID" value="KJA26025.1"/>
    <property type="molecule type" value="Genomic_DNA"/>
</dbReference>
<feature type="region of interest" description="Disordered" evidence="6">
    <location>
        <begin position="487"/>
        <end position="519"/>
    </location>
</feature>
<evidence type="ECO:0000256" key="2">
    <source>
        <dbReference type="ARBA" id="ARBA00022737"/>
    </source>
</evidence>
<dbReference type="GO" id="GO:0003729">
    <property type="term" value="F:mRNA binding"/>
    <property type="evidence" value="ECO:0007669"/>
    <property type="project" value="InterPro"/>
</dbReference>
<dbReference type="FunFam" id="4.10.1000.10:FF:000001">
    <property type="entry name" value="zinc finger CCCH domain-containing protein 15-like"/>
    <property type="match status" value="1"/>
</dbReference>
<dbReference type="AlphaFoldDB" id="A0A0D2Q380"/>
<dbReference type="Gene3D" id="4.10.1000.10">
    <property type="entry name" value="Zinc finger, CCCH-type"/>
    <property type="match status" value="2"/>
</dbReference>
<keyword evidence="1 5" id="KW-0479">Metal-binding</keyword>
<dbReference type="SUPFAM" id="SSF90229">
    <property type="entry name" value="CCCH zinc finger"/>
    <property type="match status" value="2"/>
</dbReference>
<evidence type="ECO:0000256" key="1">
    <source>
        <dbReference type="ARBA" id="ARBA00022723"/>
    </source>
</evidence>
<accession>A0A0D2Q380</accession>
<evidence type="ECO:0000256" key="6">
    <source>
        <dbReference type="SAM" id="MobiDB-lite"/>
    </source>
</evidence>
<evidence type="ECO:0000313" key="8">
    <source>
        <dbReference type="EMBL" id="KJA26025.1"/>
    </source>
</evidence>
<dbReference type="InterPro" id="IPR045877">
    <property type="entry name" value="ZFP36-like"/>
</dbReference>
<evidence type="ECO:0000313" key="9">
    <source>
        <dbReference type="Proteomes" id="UP000054270"/>
    </source>
</evidence>
<dbReference type="PROSITE" id="PS50103">
    <property type="entry name" value="ZF_C3H1"/>
    <property type="match status" value="2"/>
</dbReference>
<dbReference type="PANTHER" id="PTHR12547:SF18">
    <property type="entry name" value="PROTEIN TIS11"/>
    <property type="match status" value="1"/>
</dbReference>
<keyword evidence="3 5" id="KW-0863">Zinc-finger</keyword>
<dbReference type="SMART" id="SM00356">
    <property type="entry name" value="ZnF_C3H1"/>
    <property type="match status" value="2"/>
</dbReference>
<dbReference type="PANTHER" id="PTHR12547">
    <property type="entry name" value="CCCH ZINC FINGER/TIS11-RELATED"/>
    <property type="match status" value="1"/>
</dbReference>
<feature type="zinc finger region" description="C3H1-type" evidence="5">
    <location>
        <begin position="419"/>
        <end position="447"/>
    </location>
</feature>
<keyword evidence="2" id="KW-0677">Repeat</keyword>
<dbReference type="STRING" id="945553.A0A0D2Q380"/>
<protein>
    <recommendedName>
        <fullName evidence="7">C3H1-type domain-containing protein</fullName>
    </recommendedName>
</protein>
<feature type="region of interest" description="Disordered" evidence="6">
    <location>
        <begin position="147"/>
        <end position="166"/>
    </location>
</feature>
<feature type="region of interest" description="Disordered" evidence="6">
    <location>
        <begin position="549"/>
        <end position="572"/>
    </location>
</feature>
<evidence type="ECO:0000256" key="5">
    <source>
        <dbReference type="PROSITE-ProRule" id="PRU00723"/>
    </source>
</evidence>
<feature type="compositionally biased region" description="Low complexity" evidence="6">
    <location>
        <begin position="63"/>
        <end position="78"/>
    </location>
</feature>
<evidence type="ECO:0000256" key="4">
    <source>
        <dbReference type="ARBA" id="ARBA00022833"/>
    </source>
</evidence>
<feature type="region of interest" description="Disordered" evidence="6">
    <location>
        <begin position="714"/>
        <end position="739"/>
    </location>
</feature>
<dbReference type="GO" id="GO:0008270">
    <property type="term" value="F:zinc ion binding"/>
    <property type="evidence" value="ECO:0007669"/>
    <property type="project" value="UniProtKB-KW"/>
</dbReference>
<name>A0A0D2Q380_HYPSF</name>
<proteinExistence type="predicted"/>
<dbReference type="InterPro" id="IPR000571">
    <property type="entry name" value="Znf_CCCH"/>
</dbReference>
<gene>
    <name evidence="8" type="ORF">HYPSUDRAFT_133723</name>
</gene>
<feature type="region of interest" description="Disordered" evidence="6">
    <location>
        <begin position="647"/>
        <end position="678"/>
    </location>
</feature>
<feature type="zinc finger region" description="C3H1-type" evidence="5">
    <location>
        <begin position="457"/>
        <end position="485"/>
    </location>
</feature>